<dbReference type="Proteomes" id="UP000095286">
    <property type="component" value="Unplaced"/>
</dbReference>
<reference evidence="2" key="1">
    <citation type="submission" date="2016-11" db="UniProtKB">
        <authorList>
            <consortium name="WormBaseParasite"/>
        </authorList>
    </citation>
    <scope>IDENTIFICATION</scope>
    <source>
        <strain evidence="2">KR3021</strain>
    </source>
</reference>
<sequence length="941" mass="107143">MLEELANIFSRRKLFEIDTPTDFLKTNFDIDIKEKDKYRFGFDDDITCIHPGHYGNNIVYGLSNGNIGISTLLYSHNCLNISEKSIQKVYYVDTVKKRKIVAITQSDKKHDLTIVVVDVDSIINGSNAIIFKETISGLSAGNLFYCNNGPEKKAYFLFGTKKGIVESIDLSLDSECPKELILMLSDYKNDFNLTVHDDISITKLFMDHGQDGAIPQIYIVYGGTNLVSKNPNTNANNATINTLIKFESSIVSVRFQRDNLKALIALRNGALKCVDFYNHNSVKNFDMTVKNLKASNLMDFFTFYECPQYDVSNQNESFVKILVNEKEIESEIGKYSITFITKANQGRKHYFSSKVQNWFVTYDEKSLKPSCLIIKCTEEFVIFDLTDTEYFRELYPANLSTFSAHVITKTVPVYNLSKEIFSQLCLMEKLSLETTESIKYSPRIFSLKCELCEFAIGSTTSNNNECTHNLDDSKNILLIGHENGDVFVMKSTKNKLSLMFKIRTMNVFCQQPDDETESFREKMENSMLPESNDAGVTDDLEDSKNLAVTSLVFCQQTGDIIIGNQGGYVLKYSLPKGEEMEFVEKRNREIMVKSSTVQIPKDAITYPEEAIEPIASWNQFSFEYKFESSDLLRTCGSKVTATSFDYTSNIIAVGTEFSLHVYDYTAHTLIVDILLSSENDMMNVNQNPINKYKSIKKSLRQTFRRKPKIDYDDKSASENVGSKSVERSIESRSFAKVIENTFSKDPCVMDIKIVREKHLNKWFVNVYVGLYKGEIHCFKINETETQKTPNLYPATTLIYAHEAPILQIDLFSYPANTPPTKLIVANEERIFTVPLIYAKRKDNFMSKSSYKWRITCYTGNRVKNFCLYPLPNKDMVLAALLSNGTICLSVVSESKKCSIKGFVVDSNKNATLTAFLTQMGEVMYLNKGGSLILRRKFISFN</sequence>
<proteinExistence type="predicted"/>
<protein>
    <submittedName>
        <fullName evidence="2">CPSF_A domain-containing protein</fullName>
    </submittedName>
</protein>
<dbReference type="WBParaSite" id="RSKR_0000762300.1">
    <property type="protein sequence ID" value="RSKR_0000762300.1"/>
    <property type="gene ID" value="RSKR_0000762300"/>
</dbReference>
<accession>A0AC35U4W0</accession>
<organism evidence="1 2">
    <name type="scientific">Rhabditophanes sp. KR3021</name>
    <dbReference type="NCBI Taxonomy" id="114890"/>
    <lineage>
        <taxon>Eukaryota</taxon>
        <taxon>Metazoa</taxon>
        <taxon>Ecdysozoa</taxon>
        <taxon>Nematoda</taxon>
        <taxon>Chromadorea</taxon>
        <taxon>Rhabditida</taxon>
        <taxon>Tylenchina</taxon>
        <taxon>Panagrolaimomorpha</taxon>
        <taxon>Strongyloidoidea</taxon>
        <taxon>Alloionematidae</taxon>
        <taxon>Rhabditophanes</taxon>
    </lineage>
</organism>
<evidence type="ECO:0000313" key="2">
    <source>
        <dbReference type="WBParaSite" id="RSKR_0000762300.1"/>
    </source>
</evidence>
<name>A0AC35U4W0_9BILA</name>
<evidence type="ECO:0000313" key="1">
    <source>
        <dbReference type="Proteomes" id="UP000095286"/>
    </source>
</evidence>